<feature type="domain" description="Phosphogluconate dehydrogenase NAD-binding putative C-terminal" evidence="2">
    <location>
        <begin position="202"/>
        <end position="272"/>
    </location>
</feature>
<keyword evidence="4" id="KW-1185">Reference proteome</keyword>
<accession>G7ZD71</accession>
<name>G7ZD71_AZOL4</name>
<dbReference type="HOGENOM" id="CLU_052530_1_1_5"/>
<dbReference type="Gene3D" id="1.10.1040.10">
    <property type="entry name" value="N-(1-d-carboxylethyl)-l-norvaline Dehydrogenase, domain 2"/>
    <property type="match status" value="1"/>
</dbReference>
<dbReference type="KEGG" id="ali:AZOLI_p20169"/>
<evidence type="ECO:0000259" key="1">
    <source>
        <dbReference type="Pfam" id="PF03807"/>
    </source>
</evidence>
<dbReference type="InterPro" id="IPR013328">
    <property type="entry name" value="6PGD_dom2"/>
</dbReference>
<dbReference type="InterPro" id="IPR008927">
    <property type="entry name" value="6-PGluconate_DH-like_C_sf"/>
</dbReference>
<dbReference type="EMBL" id="FQ311870">
    <property type="protein sequence ID" value="CBS89342.1"/>
    <property type="molecule type" value="Genomic_DNA"/>
</dbReference>
<reference evidence="4" key="1">
    <citation type="journal article" date="2011" name="PLoS Genet.">
        <title>Azospirillum genomes reveal transition of bacteria from aquatic to terrestrial environments.</title>
        <authorList>
            <person name="Wisniewski-Dye F."/>
            <person name="Borziak K."/>
            <person name="Khalsa-Moyers G."/>
            <person name="Alexandre G."/>
            <person name="Sukharnikov L.O."/>
            <person name="Wuichet K."/>
            <person name="Hurst G.B."/>
            <person name="McDonald W.H."/>
            <person name="Robertson J.S."/>
            <person name="Barbe V."/>
            <person name="Calteau A."/>
            <person name="Rouy Z."/>
            <person name="Mangenot S."/>
            <person name="Prigent-Combaret C."/>
            <person name="Normand P."/>
            <person name="Boyer M."/>
            <person name="Siguier P."/>
            <person name="Dessaux Y."/>
            <person name="Elmerich C."/>
            <person name="Condemine G."/>
            <person name="Krishnen G."/>
            <person name="Kennedy I."/>
            <person name="Paterson A.H."/>
            <person name="Gonzalez V."/>
            <person name="Mavingui P."/>
            <person name="Zhulin I.B."/>
        </authorList>
    </citation>
    <scope>NUCLEOTIDE SEQUENCE [LARGE SCALE GENOMIC DNA]</scope>
    <source>
        <strain evidence="4">4B</strain>
    </source>
</reference>
<dbReference type="EC" id="1.1.1.-" evidence="3"/>
<evidence type="ECO:0000259" key="2">
    <source>
        <dbReference type="Pfam" id="PF09130"/>
    </source>
</evidence>
<evidence type="ECO:0000313" key="3">
    <source>
        <dbReference type="EMBL" id="CBS89342.1"/>
    </source>
</evidence>
<dbReference type="SUPFAM" id="SSF48179">
    <property type="entry name" value="6-phosphogluconate dehydrogenase C-terminal domain-like"/>
    <property type="match status" value="1"/>
</dbReference>
<dbReference type="InterPro" id="IPR015814">
    <property type="entry name" value="Pgluconate_DH_NAD-bd_C"/>
</dbReference>
<dbReference type="Pfam" id="PF03807">
    <property type="entry name" value="F420_oxidored"/>
    <property type="match status" value="1"/>
</dbReference>
<dbReference type="GO" id="GO:0016491">
    <property type="term" value="F:oxidoreductase activity"/>
    <property type="evidence" value="ECO:0007669"/>
    <property type="project" value="UniProtKB-KW"/>
</dbReference>
<dbReference type="OrthoDB" id="4333at2"/>
<dbReference type="RefSeq" id="WP_014188762.1">
    <property type="nucleotide sequence ID" value="NC_016586.1"/>
</dbReference>
<protein>
    <submittedName>
        <fullName evidence="3">Dehydrogenase, with NAD binding domain</fullName>
        <ecNumber evidence="3">1.1.1.-</ecNumber>
    </submittedName>
</protein>
<dbReference type="Pfam" id="PF09130">
    <property type="entry name" value="DUF1932"/>
    <property type="match status" value="1"/>
</dbReference>
<dbReference type="Gene3D" id="3.40.50.720">
    <property type="entry name" value="NAD(P)-binding Rossmann-like Domain"/>
    <property type="match status" value="1"/>
</dbReference>
<dbReference type="AlphaFoldDB" id="G7ZD71"/>
<keyword evidence="3" id="KW-0560">Oxidoreductase</keyword>
<dbReference type="InterPro" id="IPR028939">
    <property type="entry name" value="P5C_Rdtase_cat_N"/>
</dbReference>
<keyword evidence="3" id="KW-0614">Plasmid</keyword>
<proteinExistence type="predicted"/>
<feature type="domain" description="Pyrroline-5-carboxylate reductase catalytic N-terminal" evidence="1">
    <location>
        <begin position="12"/>
        <end position="105"/>
    </location>
</feature>
<geneLocation type="plasmid" evidence="3 4">
    <name>AZO_p2</name>
</geneLocation>
<organism evidence="3 4">
    <name type="scientific">Azospirillum lipoferum (strain 4B)</name>
    <dbReference type="NCBI Taxonomy" id="862719"/>
    <lineage>
        <taxon>Bacteria</taxon>
        <taxon>Pseudomonadati</taxon>
        <taxon>Pseudomonadota</taxon>
        <taxon>Alphaproteobacteria</taxon>
        <taxon>Rhodospirillales</taxon>
        <taxon>Azospirillaceae</taxon>
        <taxon>Azospirillum</taxon>
    </lineage>
</organism>
<dbReference type="InterPro" id="IPR036291">
    <property type="entry name" value="NAD(P)-bd_dom_sf"/>
</dbReference>
<dbReference type="SUPFAM" id="SSF51735">
    <property type="entry name" value="NAD(P)-binding Rossmann-fold domains"/>
    <property type="match status" value="1"/>
</dbReference>
<dbReference type="Proteomes" id="UP000005667">
    <property type="component" value="Plasmid AZO_p2"/>
</dbReference>
<evidence type="ECO:0000313" key="4">
    <source>
        <dbReference type="Proteomes" id="UP000005667"/>
    </source>
</evidence>
<gene>
    <name evidence="3" type="ordered locus">AZOLI_p20169</name>
</gene>
<sequence>MNRADASFRDWTIGLIGYGEVGRILAEDLRARDVTRLLASDIKMGGPEGRFLVEHAARHGVEPVADPKLLAERADLVISAVTASQAVAVAAAAAPGLRSGVWYLDVKPASPGAKARAAELVAASGGRFVEGAVMTSVPPYRIKVPLLLGGPCAAGLAPALTALGFAAAVADERLGVASATKMCRSVMIKGLEAMVIESFTAARAYGVEDAVLASLAETFPGIDWEQTGAYIFQRVIQHGARRAEEMREVAQTVREVGLDPWSAAGTAERQAWIAELAGQGVFGSRDGDGFAKSEDWRAEADRILAHRRS</sequence>